<evidence type="ECO:0000313" key="3">
    <source>
        <dbReference type="Proteomes" id="UP001374535"/>
    </source>
</evidence>
<reference evidence="2 3" key="1">
    <citation type="journal article" date="2023" name="Life. Sci Alliance">
        <title>Evolutionary insights into 3D genome organization and epigenetic landscape of Vigna mungo.</title>
        <authorList>
            <person name="Junaid A."/>
            <person name="Singh B."/>
            <person name="Bhatia S."/>
        </authorList>
    </citation>
    <scope>NUCLEOTIDE SEQUENCE [LARGE SCALE GENOMIC DNA]</scope>
    <source>
        <strain evidence="2">Urdbean</strain>
    </source>
</reference>
<keyword evidence="1" id="KW-0812">Transmembrane</keyword>
<feature type="transmembrane region" description="Helical" evidence="1">
    <location>
        <begin position="6"/>
        <end position="26"/>
    </location>
</feature>
<name>A0AAQ3MDZ5_VIGMU</name>
<evidence type="ECO:0000313" key="2">
    <source>
        <dbReference type="EMBL" id="WVY89377.1"/>
    </source>
</evidence>
<dbReference type="AlphaFoldDB" id="A0AAQ3MDZ5"/>
<proteinExistence type="predicted"/>
<keyword evidence="3" id="KW-1185">Reference proteome</keyword>
<dbReference type="Proteomes" id="UP001374535">
    <property type="component" value="Chromosome 11"/>
</dbReference>
<accession>A0AAQ3MDZ5</accession>
<evidence type="ECO:0000256" key="1">
    <source>
        <dbReference type="SAM" id="Phobius"/>
    </source>
</evidence>
<keyword evidence="1" id="KW-0472">Membrane</keyword>
<sequence>MLDTFPFLLLFLLPPLTILIYSSLLSQSTPRAFTTRRIILIHTSDASKFFFTAIRHSTTSAIVGRLSTFDVTHLAASTIILWNAAMLGGAPILGSQISRNWPRRTNGTAQSNTDGGLCLTSIACLPLAISSSKIPKLKTSLLGLKSPGAR</sequence>
<gene>
    <name evidence="2" type="ORF">V8G54_034891</name>
</gene>
<dbReference type="EMBL" id="CP144690">
    <property type="protein sequence ID" value="WVY89377.1"/>
    <property type="molecule type" value="Genomic_DNA"/>
</dbReference>
<protein>
    <submittedName>
        <fullName evidence="2">Uncharacterized protein</fullName>
    </submittedName>
</protein>
<organism evidence="2 3">
    <name type="scientific">Vigna mungo</name>
    <name type="common">Black gram</name>
    <name type="synonym">Phaseolus mungo</name>
    <dbReference type="NCBI Taxonomy" id="3915"/>
    <lineage>
        <taxon>Eukaryota</taxon>
        <taxon>Viridiplantae</taxon>
        <taxon>Streptophyta</taxon>
        <taxon>Embryophyta</taxon>
        <taxon>Tracheophyta</taxon>
        <taxon>Spermatophyta</taxon>
        <taxon>Magnoliopsida</taxon>
        <taxon>eudicotyledons</taxon>
        <taxon>Gunneridae</taxon>
        <taxon>Pentapetalae</taxon>
        <taxon>rosids</taxon>
        <taxon>fabids</taxon>
        <taxon>Fabales</taxon>
        <taxon>Fabaceae</taxon>
        <taxon>Papilionoideae</taxon>
        <taxon>50 kb inversion clade</taxon>
        <taxon>NPAAA clade</taxon>
        <taxon>indigoferoid/millettioid clade</taxon>
        <taxon>Phaseoleae</taxon>
        <taxon>Vigna</taxon>
    </lineage>
</organism>
<keyword evidence="1" id="KW-1133">Transmembrane helix</keyword>